<evidence type="ECO:0000313" key="2">
    <source>
        <dbReference type="EMBL" id="CUV10342.1"/>
    </source>
</evidence>
<dbReference type="InterPro" id="IPR051043">
    <property type="entry name" value="Sulfatase_Mod_Factor_Kinase"/>
</dbReference>
<dbReference type="Pfam" id="PF03781">
    <property type="entry name" value="FGE-sulfatase"/>
    <property type="match status" value="1"/>
</dbReference>
<dbReference type="GO" id="GO:0120147">
    <property type="term" value="F:formylglycine-generating oxidase activity"/>
    <property type="evidence" value="ECO:0007669"/>
    <property type="project" value="TreeGrafter"/>
</dbReference>
<dbReference type="InterPro" id="IPR016187">
    <property type="entry name" value="CTDL_fold"/>
</dbReference>
<dbReference type="SUPFAM" id="SSF56436">
    <property type="entry name" value="C-type lectin-like"/>
    <property type="match status" value="1"/>
</dbReference>
<evidence type="ECO:0000259" key="1">
    <source>
        <dbReference type="Pfam" id="PF03781"/>
    </source>
</evidence>
<proteinExistence type="predicted"/>
<accession>A0A160VIH8</accession>
<dbReference type="EMBL" id="FAXC01000403">
    <property type="protein sequence ID" value="CUV10342.1"/>
    <property type="molecule type" value="Genomic_DNA"/>
</dbReference>
<dbReference type="PANTHER" id="PTHR23150">
    <property type="entry name" value="SULFATASE MODIFYING FACTOR 1, 2"/>
    <property type="match status" value="1"/>
</dbReference>
<feature type="domain" description="Sulfatase-modifying factor enzyme-like" evidence="1">
    <location>
        <begin position="62"/>
        <end position="298"/>
    </location>
</feature>
<name>A0A160VIH8_9ZZZZ</name>
<dbReference type="Gene3D" id="3.90.1580.10">
    <property type="entry name" value="paralog of FGE (formylglycine-generating enzyme)"/>
    <property type="match status" value="1"/>
</dbReference>
<gene>
    <name evidence="2" type="ORF">MGWOODY_Mmi677</name>
</gene>
<dbReference type="AlphaFoldDB" id="A0A160VIH8"/>
<organism evidence="2">
    <name type="scientific">hydrothermal vent metagenome</name>
    <dbReference type="NCBI Taxonomy" id="652676"/>
    <lineage>
        <taxon>unclassified sequences</taxon>
        <taxon>metagenomes</taxon>
        <taxon>ecological metagenomes</taxon>
    </lineage>
</organism>
<dbReference type="InterPro" id="IPR042095">
    <property type="entry name" value="SUMF_sf"/>
</dbReference>
<dbReference type="PANTHER" id="PTHR23150:SF19">
    <property type="entry name" value="FORMYLGLYCINE-GENERATING ENZYME"/>
    <property type="match status" value="1"/>
</dbReference>
<sequence length="343" mass="39111">MACLFPSYFKFSRFVQARVTVVLRLLTILSIGSIVLGQGNVVSENSFTAYDEVFSGTDKLITMVPVAGGLFNMGSPKDQIGRRKDEGPVHAVLLGDFWISTMEIPWDLYELFVYRNADTPAENRREVTLDIDGVSGATMPYVNYNKPGYPAINITQYAASQFCKWLTAKTGHYYRLPTEAEWEYACRADSKDNFSFGPSRKSIASYAWYKGNSDGKLHKGGMKVPNALGLYDMHGNVAEWVIDRYDRNGYPHHADMVTDPFQLGKELYPRVVRGGSYKDKPARLRSAARGYSKRSWKKRDPQSPKSLWWHTDAIHIGFRIVRPRTLPNQSELTKYWIEPIKEY</sequence>
<reference evidence="2" key="1">
    <citation type="submission" date="2015-10" db="EMBL/GenBank/DDBJ databases">
        <authorList>
            <person name="Gilbert D.G."/>
        </authorList>
    </citation>
    <scope>NUCLEOTIDE SEQUENCE</scope>
</reference>
<dbReference type="InterPro" id="IPR005532">
    <property type="entry name" value="SUMF_dom"/>
</dbReference>
<protein>
    <recommendedName>
        <fullName evidence="1">Sulfatase-modifying factor enzyme-like domain-containing protein</fullName>
    </recommendedName>
</protein>